<dbReference type="Proteomes" id="UP000190044">
    <property type="component" value="Unassembled WGS sequence"/>
</dbReference>
<keyword evidence="3" id="KW-0031">Aminopeptidase</keyword>
<dbReference type="GO" id="GO:0006508">
    <property type="term" value="P:proteolysis"/>
    <property type="evidence" value="ECO:0007669"/>
    <property type="project" value="InterPro"/>
</dbReference>
<keyword evidence="3" id="KW-0378">Hydrolase</keyword>
<dbReference type="InterPro" id="IPR001375">
    <property type="entry name" value="Peptidase_S9_cat"/>
</dbReference>
<protein>
    <submittedName>
        <fullName evidence="3">Dipeptidyl aminopeptidase/acylaminoacyl peptidase</fullName>
    </submittedName>
</protein>
<evidence type="ECO:0000256" key="1">
    <source>
        <dbReference type="SAM" id="MobiDB-lite"/>
    </source>
</evidence>
<dbReference type="AlphaFoldDB" id="A0A1T5GBP7"/>
<organism evidence="3 4">
    <name type="scientific">Sphingopyxis flava</name>
    <dbReference type="NCBI Taxonomy" id="1507287"/>
    <lineage>
        <taxon>Bacteria</taxon>
        <taxon>Pseudomonadati</taxon>
        <taxon>Pseudomonadota</taxon>
        <taxon>Alphaproteobacteria</taxon>
        <taxon>Sphingomonadales</taxon>
        <taxon>Sphingomonadaceae</taxon>
        <taxon>Sphingopyxis</taxon>
    </lineage>
</organism>
<dbReference type="Pfam" id="PF00326">
    <property type="entry name" value="Peptidase_S9"/>
    <property type="match status" value="1"/>
</dbReference>
<dbReference type="InterPro" id="IPR029058">
    <property type="entry name" value="AB_hydrolase_fold"/>
</dbReference>
<accession>A0A1T5GBP7</accession>
<feature type="domain" description="Peptidase S9 prolyl oligopeptidase catalytic" evidence="2">
    <location>
        <begin position="450"/>
        <end position="609"/>
    </location>
</feature>
<gene>
    <name evidence="3" type="ORF">SAMN06295937_10682</name>
</gene>
<keyword evidence="3" id="KW-0645">Protease</keyword>
<dbReference type="InterPro" id="IPR011042">
    <property type="entry name" value="6-blade_b-propeller_TolB-like"/>
</dbReference>
<dbReference type="GO" id="GO:0004177">
    <property type="term" value="F:aminopeptidase activity"/>
    <property type="evidence" value="ECO:0007669"/>
    <property type="project" value="UniProtKB-KW"/>
</dbReference>
<dbReference type="EMBL" id="FUYP01000068">
    <property type="protein sequence ID" value="SKC05789.1"/>
    <property type="molecule type" value="Genomic_DNA"/>
</dbReference>
<keyword evidence="4" id="KW-1185">Reference proteome</keyword>
<dbReference type="Gene3D" id="3.40.50.1820">
    <property type="entry name" value="alpha/beta hydrolase"/>
    <property type="match status" value="1"/>
</dbReference>
<evidence type="ECO:0000313" key="3">
    <source>
        <dbReference type="EMBL" id="SKC05789.1"/>
    </source>
</evidence>
<name>A0A1T5GBP7_9SPHN</name>
<dbReference type="NCBIfam" id="NF033523">
    <property type="entry name" value="lasso_peptidase"/>
    <property type="match status" value="1"/>
</dbReference>
<dbReference type="SUPFAM" id="SSF53474">
    <property type="entry name" value="alpha/beta-Hydrolases"/>
    <property type="match status" value="1"/>
</dbReference>
<sequence length="651" mass="70910">MLLLGLLAVAPPAVGQTSPRAIAEIADISGLATSPDGAWVVYRIERPSTVTNSIDVDWYIVRADGAQPPRALGRTGTAMWDDAGTVLPGEAQWAPDSRSIVVRALVDGCVGLWESKIDGSGFHKIVVSDGDIEAFAILPDGVVVAREGPPRAAIARAEEDERERGILADGHVDLASPLYRGSLVNGRPSTQRFTEDWFERRPLLSNVPRTVRAYELESGTVRAATEAEAASLDAAPEAPLSARTSGVLQANNVCLDPSLCGDDELRLSAQASLPDGSTVFTLRDRSYRQSIYRLPAGQTDLRLLIASPGLLSGGRDDRTPCATTPMALICVEASPSVPPRLVRIGLNGQQTIIHTPNHFPDSDGLLAETIVWQVGGSRASGVLIRPKIPGRLPLFITYYRCPGFVRGGLGDEYPLHALAAHGIASLCINVQPHGDTVGERYEIGLETIKAAISDLDRRELVDPARVGMGGLSFGSEVTMWTASHSQILKAAAISSVHVTPSYYWFNARPGRENFARNLERYWKLGPPDQDIARWKQMSSSADITAISAPILMQLPENEMRQSIELVSKLATAHMGELHVFPLAPHIKVEPRQKLAVYERNLDWFRFWLKGEVDPDPSKAAQYRRWLKIGRQENSASTERTQRSVSAISSKR</sequence>
<reference evidence="4" key="1">
    <citation type="submission" date="2017-02" db="EMBL/GenBank/DDBJ databases">
        <authorList>
            <person name="Varghese N."/>
            <person name="Submissions S."/>
        </authorList>
    </citation>
    <scope>NUCLEOTIDE SEQUENCE [LARGE SCALE GENOMIC DNA]</scope>
    <source>
        <strain evidence="4">R11H</strain>
    </source>
</reference>
<evidence type="ECO:0000259" key="2">
    <source>
        <dbReference type="Pfam" id="PF00326"/>
    </source>
</evidence>
<proteinExistence type="predicted"/>
<dbReference type="InterPro" id="IPR053536">
    <property type="entry name" value="Lasso_peptide_isopeptidase"/>
</dbReference>
<evidence type="ECO:0000313" key="4">
    <source>
        <dbReference type="Proteomes" id="UP000190044"/>
    </source>
</evidence>
<dbReference type="SUPFAM" id="SSF82171">
    <property type="entry name" value="DPP6 N-terminal domain-like"/>
    <property type="match status" value="1"/>
</dbReference>
<feature type="region of interest" description="Disordered" evidence="1">
    <location>
        <begin position="631"/>
        <end position="651"/>
    </location>
</feature>
<dbReference type="Gene3D" id="2.120.10.30">
    <property type="entry name" value="TolB, C-terminal domain"/>
    <property type="match status" value="1"/>
</dbReference>
<dbReference type="GO" id="GO:0008236">
    <property type="term" value="F:serine-type peptidase activity"/>
    <property type="evidence" value="ECO:0007669"/>
    <property type="project" value="InterPro"/>
</dbReference>